<evidence type="ECO:0000313" key="2">
    <source>
        <dbReference type="Proteomes" id="UP000887565"/>
    </source>
</evidence>
<dbReference type="AlphaFoldDB" id="A0A915I4E4"/>
<sequence>MALPSAPVTAFKQPPVVIATRPVLGVPPPASSTPTAEPQLPSEATGLPNYTNFRTTDSPHCVTLVTPRYLPCINPSVKYCMPRTLHEIVLINFFGRLGICITMAVHIQATNASLALYQYFCEHYRPSYPEQQLPASHDVAALILQWVAGLWAEELGIIDAIYTAHLAIFLYESRDLDNPSCLLQAYNTAVSLMDSWMAYPRRRNRNSRSVRFDGHDDPCDPHGYHNARYCQSDRNPRNYQQHHRSASHTRQHRGH</sequence>
<organism evidence="2 3">
    <name type="scientific">Romanomermis culicivorax</name>
    <name type="common">Nematode worm</name>
    <dbReference type="NCBI Taxonomy" id="13658"/>
    <lineage>
        <taxon>Eukaryota</taxon>
        <taxon>Metazoa</taxon>
        <taxon>Ecdysozoa</taxon>
        <taxon>Nematoda</taxon>
        <taxon>Enoplea</taxon>
        <taxon>Dorylaimia</taxon>
        <taxon>Mermithida</taxon>
        <taxon>Mermithoidea</taxon>
        <taxon>Mermithidae</taxon>
        <taxon>Romanomermis</taxon>
    </lineage>
</organism>
<name>A0A915I4E4_ROMCU</name>
<proteinExistence type="predicted"/>
<feature type="region of interest" description="Disordered" evidence="1">
    <location>
        <begin position="28"/>
        <end position="49"/>
    </location>
</feature>
<reference evidence="3" key="1">
    <citation type="submission" date="2022-11" db="UniProtKB">
        <authorList>
            <consortium name="WormBaseParasite"/>
        </authorList>
    </citation>
    <scope>IDENTIFICATION</scope>
</reference>
<dbReference type="WBParaSite" id="nRc.2.0.1.t08710-RA">
    <property type="protein sequence ID" value="nRc.2.0.1.t08710-RA"/>
    <property type="gene ID" value="nRc.2.0.1.g08710"/>
</dbReference>
<evidence type="ECO:0000256" key="1">
    <source>
        <dbReference type="SAM" id="MobiDB-lite"/>
    </source>
</evidence>
<accession>A0A915I4E4</accession>
<evidence type="ECO:0000313" key="3">
    <source>
        <dbReference type="WBParaSite" id="nRc.2.0.1.t08710-RA"/>
    </source>
</evidence>
<feature type="region of interest" description="Disordered" evidence="1">
    <location>
        <begin position="225"/>
        <end position="255"/>
    </location>
</feature>
<protein>
    <submittedName>
        <fullName evidence="3">Uncharacterized protein</fullName>
    </submittedName>
</protein>
<feature type="compositionally biased region" description="Basic residues" evidence="1">
    <location>
        <begin position="240"/>
        <end position="255"/>
    </location>
</feature>
<keyword evidence="2" id="KW-1185">Reference proteome</keyword>
<dbReference type="Proteomes" id="UP000887565">
    <property type="component" value="Unplaced"/>
</dbReference>